<dbReference type="InterPro" id="IPR000515">
    <property type="entry name" value="MetI-like"/>
</dbReference>
<evidence type="ECO:0000256" key="6">
    <source>
        <dbReference type="ARBA" id="ARBA00023136"/>
    </source>
</evidence>
<dbReference type="RefSeq" id="WP_065857028.1">
    <property type="nucleotide sequence ID" value="NZ_LYPC01000027.1"/>
</dbReference>
<feature type="transmembrane region" description="Helical" evidence="7">
    <location>
        <begin position="273"/>
        <end position="295"/>
    </location>
</feature>
<keyword evidence="10" id="KW-1185">Reference proteome</keyword>
<evidence type="ECO:0000256" key="2">
    <source>
        <dbReference type="ARBA" id="ARBA00022448"/>
    </source>
</evidence>
<feature type="transmembrane region" description="Helical" evidence="7">
    <location>
        <begin position="116"/>
        <end position="137"/>
    </location>
</feature>
<dbReference type="SUPFAM" id="SSF161098">
    <property type="entry name" value="MetI-like"/>
    <property type="match status" value="1"/>
</dbReference>
<name>A0A1C0ZWX1_9BACL</name>
<dbReference type="Proteomes" id="UP000093309">
    <property type="component" value="Unassembled WGS sequence"/>
</dbReference>
<dbReference type="Pfam" id="PF00528">
    <property type="entry name" value="BPD_transp_1"/>
    <property type="match status" value="1"/>
</dbReference>
<evidence type="ECO:0000256" key="7">
    <source>
        <dbReference type="RuleBase" id="RU363032"/>
    </source>
</evidence>
<feature type="transmembrane region" description="Helical" evidence="7">
    <location>
        <begin position="240"/>
        <end position="261"/>
    </location>
</feature>
<comment type="subcellular location">
    <subcellularLocation>
        <location evidence="1 7">Cell membrane</location>
        <topology evidence="1 7">Multi-pass membrane protein</topology>
    </subcellularLocation>
</comment>
<dbReference type="PANTHER" id="PTHR30193:SF37">
    <property type="entry name" value="INNER MEMBRANE ABC TRANSPORTER PERMEASE PROTEIN YCJO"/>
    <property type="match status" value="1"/>
</dbReference>
<feature type="transmembrane region" description="Helical" evidence="7">
    <location>
        <begin position="143"/>
        <end position="160"/>
    </location>
</feature>
<dbReference type="GO" id="GO:0055085">
    <property type="term" value="P:transmembrane transport"/>
    <property type="evidence" value="ECO:0007669"/>
    <property type="project" value="InterPro"/>
</dbReference>
<keyword evidence="2 7" id="KW-0813">Transport</keyword>
<protein>
    <submittedName>
        <fullName evidence="9">ABC transporter permease</fullName>
    </submittedName>
</protein>
<dbReference type="InterPro" id="IPR051393">
    <property type="entry name" value="ABC_transporter_permease"/>
</dbReference>
<feature type="transmembrane region" description="Helical" evidence="7">
    <location>
        <begin position="209"/>
        <end position="228"/>
    </location>
</feature>
<accession>A0A1C0ZWX1</accession>
<comment type="similarity">
    <text evidence="7">Belongs to the binding-protein-dependent transport system permease family.</text>
</comment>
<feature type="transmembrane region" description="Helical" evidence="7">
    <location>
        <begin position="167"/>
        <end position="189"/>
    </location>
</feature>
<dbReference type="PROSITE" id="PS50928">
    <property type="entry name" value="ABC_TM1"/>
    <property type="match status" value="1"/>
</dbReference>
<evidence type="ECO:0000256" key="1">
    <source>
        <dbReference type="ARBA" id="ARBA00004651"/>
    </source>
</evidence>
<keyword evidence="3" id="KW-1003">Cell membrane</keyword>
<keyword evidence="6 7" id="KW-0472">Membrane</keyword>
<comment type="caution">
    <text evidence="9">The sequence shown here is derived from an EMBL/GenBank/DDBJ whole genome shotgun (WGS) entry which is preliminary data.</text>
</comment>
<evidence type="ECO:0000256" key="4">
    <source>
        <dbReference type="ARBA" id="ARBA00022692"/>
    </source>
</evidence>
<evidence type="ECO:0000313" key="10">
    <source>
        <dbReference type="Proteomes" id="UP000093309"/>
    </source>
</evidence>
<dbReference type="Gene3D" id="1.10.3720.10">
    <property type="entry name" value="MetI-like"/>
    <property type="match status" value="1"/>
</dbReference>
<feature type="domain" description="ABC transmembrane type-1" evidence="8">
    <location>
        <begin position="78"/>
        <end position="291"/>
    </location>
</feature>
<dbReference type="AlphaFoldDB" id="A0A1C0ZWX1"/>
<dbReference type="GO" id="GO:0005886">
    <property type="term" value="C:plasma membrane"/>
    <property type="evidence" value="ECO:0007669"/>
    <property type="project" value="UniProtKB-SubCell"/>
</dbReference>
<dbReference type="EMBL" id="LYPC01000027">
    <property type="protein sequence ID" value="OCT12590.1"/>
    <property type="molecule type" value="Genomic_DNA"/>
</dbReference>
<feature type="transmembrane region" description="Helical" evidence="7">
    <location>
        <begin position="84"/>
        <end position="104"/>
    </location>
</feature>
<keyword evidence="5 7" id="KW-1133">Transmembrane helix</keyword>
<feature type="transmembrane region" description="Helical" evidence="7">
    <location>
        <begin position="21"/>
        <end position="44"/>
    </location>
</feature>
<evidence type="ECO:0000256" key="5">
    <source>
        <dbReference type="ARBA" id="ARBA00022989"/>
    </source>
</evidence>
<dbReference type="InterPro" id="IPR035906">
    <property type="entry name" value="MetI-like_sf"/>
</dbReference>
<proteinExistence type="inferred from homology"/>
<dbReference type="CDD" id="cd06261">
    <property type="entry name" value="TM_PBP2"/>
    <property type="match status" value="1"/>
</dbReference>
<dbReference type="STRING" id="512399.A8709_32775"/>
<dbReference type="PANTHER" id="PTHR30193">
    <property type="entry name" value="ABC TRANSPORTER PERMEASE PROTEIN"/>
    <property type="match status" value="1"/>
</dbReference>
<reference evidence="10" key="1">
    <citation type="submission" date="2016-05" db="EMBL/GenBank/DDBJ databases">
        <title>Paenibacillus oryzae. sp. nov., isolated from the rice root.</title>
        <authorList>
            <person name="Zhang J."/>
            <person name="Zhang X."/>
        </authorList>
    </citation>
    <scope>NUCLEOTIDE SEQUENCE [LARGE SCALE GENOMIC DNA]</scope>
    <source>
        <strain evidence="10">KCTC13222</strain>
    </source>
</reference>
<keyword evidence="4 7" id="KW-0812">Transmembrane</keyword>
<evidence type="ECO:0000256" key="3">
    <source>
        <dbReference type="ARBA" id="ARBA00022475"/>
    </source>
</evidence>
<evidence type="ECO:0000259" key="8">
    <source>
        <dbReference type="PROSITE" id="PS50928"/>
    </source>
</evidence>
<gene>
    <name evidence="9" type="ORF">A8709_32775</name>
</gene>
<organism evidence="9 10">
    <name type="scientific">Paenibacillus pectinilyticus</name>
    <dbReference type="NCBI Taxonomy" id="512399"/>
    <lineage>
        <taxon>Bacteria</taxon>
        <taxon>Bacillati</taxon>
        <taxon>Bacillota</taxon>
        <taxon>Bacilli</taxon>
        <taxon>Bacillales</taxon>
        <taxon>Paenibacillaceae</taxon>
        <taxon>Paenibacillus</taxon>
    </lineage>
</organism>
<evidence type="ECO:0000313" key="9">
    <source>
        <dbReference type="EMBL" id="OCT12590.1"/>
    </source>
</evidence>
<sequence>MAVEVVQQRNRTRAPKMNNEAYVFLLPAFALLTVFVIIPILYAANISVQDLNLYKKSAYVGFRNYYIILTDPFFTQSLVAGLKFAVDVVPAMFILAFLLAIIVKKMGKRSSSFAKSAIYVPTVISGIIASVIFMFIYSYQGGVLNYLIGIVGLDPVAWINDTKTAMWSIAIPGIWLWLGTTTLIMLAGLNDIPLEYYEAADMDGANAWVKMWNITIPSMRNVFIYLLITSINTAMQEFNIPFLVTEGGPLSLTTTPPLYIFNHFRHDPFLGQAIAAALIMFVLLGTISIVIFKLINSQQSLD</sequence>